<dbReference type="Proteomes" id="UP001596113">
    <property type="component" value="Unassembled WGS sequence"/>
</dbReference>
<dbReference type="InterPro" id="IPR011008">
    <property type="entry name" value="Dimeric_a/b-barrel"/>
</dbReference>
<dbReference type="EC" id="5.1.3.32" evidence="1"/>
<proteinExistence type="predicted"/>
<dbReference type="GO" id="GO:0062192">
    <property type="term" value="F:L-rhamnose mutarotase activity"/>
    <property type="evidence" value="ECO:0007669"/>
    <property type="project" value="UniProtKB-EC"/>
</dbReference>
<dbReference type="RefSeq" id="WP_378138423.1">
    <property type="nucleotide sequence ID" value="NZ_JBHSMI010000052.1"/>
</dbReference>
<evidence type="ECO:0000313" key="2">
    <source>
        <dbReference type="Proteomes" id="UP001596113"/>
    </source>
</evidence>
<sequence>MATNRIVEVKVAQLHPERVERYEQLHRDIPEVKERHMRETGIVSLRIFREGLTLFMIVE</sequence>
<protein>
    <submittedName>
        <fullName evidence="1">L-rhamnose mutarotase</fullName>
        <ecNumber evidence="1">5.1.3.32</ecNumber>
    </submittedName>
</protein>
<dbReference type="EMBL" id="JBHSMI010000052">
    <property type="protein sequence ID" value="MFC5406345.1"/>
    <property type="molecule type" value="Genomic_DNA"/>
</dbReference>
<keyword evidence="1" id="KW-0413">Isomerase</keyword>
<dbReference type="InterPro" id="IPR008000">
    <property type="entry name" value="Rham/fucose_mutarotase"/>
</dbReference>
<reference evidence="2" key="1">
    <citation type="journal article" date="2019" name="Int. J. Syst. Evol. Microbiol.">
        <title>The Global Catalogue of Microorganisms (GCM) 10K type strain sequencing project: providing services to taxonomists for standard genome sequencing and annotation.</title>
        <authorList>
            <consortium name="The Broad Institute Genomics Platform"/>
            <consortium name="The Broad Institute Genome Sequencing Center for Infectious Disease"/>
            <person name="Wu L."/>
            <person name="Ma J."/>
        </authorList>
    </citation>
    <scope>NUCLEOTIDE SEQUENCE [LARGE SCALE GENOMIC DNA]</scope>
    <source>
        <strain evidence="2">CGMCC 1.18575</strain>
    </source>
</reference>
<organism evidence="1 2">
    <name type="scientific">Cohnella soli</name>
    <dbReference type="NCBI Taxonomy" id="425005"/>
    <lineage>
        <taxon>Bacteria</taxon>
        <taxon>Bacillati</taxon>
        <taxon>Bacillota</taxon>
        <taxon>Bacilli</taxon>
        <taxon>Bacillales</taxon>
        <taxon>Paenibacillaceae</taxon>
        <taxon>Cohnella</taxon>
    </lineage>
</organism>
<gene>
    <name evidence="1" type="ORF">ACFPOF_26725</name>
</gene>
<dbReference type="SUPFAM" id="SSF54909">
    <property type="entry name" value="Dimeric alpha+beta barrel"/>
    <property type="match status" value="1"/>
</dbReference>
<comment type="caution">
    <text evidence="1">The sequence shown here is derived from an EMBL/GenBank/DDBJ whole genome shotgun (WGS) entry which is preliminary data.</text>
</comment>
<keyword evidence="2" id="KW-1185">Reference proteome</keyword>
<evidence type="ECO:0000313" key="1">
    <source>
        <dbReference type="EMBL" id="MFC5406345.1"/>
    </source>
</evidence>
<dbReference type="Gene3D" id="3.30.70.100">
    <property type="match status" value="1"/>
</dbReference>
<accession>A0ABW0HYL0</accession>
<dbReference type="Pfam" id="PF05336">
    <property type="entry name" value="rhaM"/>
    <property type="match status" value="1"/>
</dbReference>
<name>A0ABW0HYL0_9BACL</name>